<organism evidence="1 2">
    <name type="scientific">Roseimaritima ulvae</name>
    <dbReference type="NCBI Taxonomy" id="980254"/>
    <lineage>
        <taxon>Bacteria</taxon>
        <taxon>Pseudomonadati</taxon>
        <taxon>Planctomycetota</taxon>
        <taxon>Planctomycetia</taxon>
        <taxon>Pirellulales</taxon>
        <taxon>Pirellulaceae</taxon>
        <taxon>Roseimaritima</taxon>
    </lineage>
</organism>
<dbReference type="Proteomes" id="UP000325286">
    <property type="component" value="Chromosome"/>
</dbReference>
<dbReference type="OrthoDB" id="266492at2"/>
<dbReference type="KEGG" id="rul:UC8_15230"/>
<dbReference type="RefSeq" id="WP_148080153.1">
    <property type="nucleotide sequence ID" value="NZ_CP042914.1"/>
</dbReference>
<sequence length="209" mass="23208">MKVPTDALHCHVLMLGILGLLTSTQVGGAEPWVRIEEDWSLALNEPDADTHSPQVTLYLTPHAQQEETYFQFQLNHAADTGFSGGGFRVDAIRQSESSDEATSLTRAALNVTNDVITWTSVVAVHDHELLFAIKNGRSESWGEFGGPDYLVRMPANGIQNLSHYTPRQSLADVDIGFGRNRVKYLRLDRVRAYRQDGSLVTVQINLTSQ</sequence>
<proteinExistence type="predicted"/>
<gene>
    <name evidence="1" type="ORF">UC8_15230</name>
</gene>
<evidence type="ECO:0000313" key="2">
    <source>
        <dbReference type="Proteomes" id="UP000325286"/>
    </source>
</evidence>
<reference evidence="1 2" key="1">
    <citation type="submission" date="2019-08" db="EMBL/GenBank/DDBJ databases">
        <title>Deep-cultivation of Planctomycetes and their phenomic and genomic characterization uncovers novel biology.</title>
        <authorList>
            <person name="Wiegand S."/>
            <person name="Jogler M."/>
            <person name="Boedeker C."/>
            <person name="Pinto D."/>
            <person name="Vollmers J."/>
            <person name="Rivas-Marin E."/>
            <person name="Kohn T."/>
            <person name="Peeters S.H."/>
            <person name="Heuer A."/>
            <person name="Rast P."/>
            <person name="Oberbeckmann S."/>
            <person name="Bunk B."/>
            <person name="Jeske O."/>
            <person name="Meyerdierks A."/>
            <person name="Storesund J.E."/>
            <person name="Kallscheuer N."/>
            <person name="Luecker S."/>
            <person name="Lage O.M."/>
            <person name="Pohl T."/>
            <person name="Merkel B.J."/>
            <person name="Hornburger P."/>
            <person name="Mueller R.-W."/>
            <person name="Bruemmer F."/>
            <person name="Labrenz M."/>
            <person name="Spormann A.M."/>
            <person name="Op den Camp H."/>
            <person name="Overmann J."/>
            <person name="Amann R."/>
            <person name="Jetten M.S.M."/>
            <person name="Mascher T."/>
            <person name="Medema M.H."/>
            <person name="Devos D.P."/>
            <person name="Kaster A.-K."/>
            <person name="Ovreas L."/>
            <person name="Rohde M."/>
            <person name="Galperin M.Y."/>
            <person name="Jogler C."/>
        </authorList>
    </citation>
    <scope>NUCLEOTIDE SEQUENCE [LARGE SCALE GENOMIC DNA]</scope>
    <source>
        <strain evidence="1 2">UC8</strain>
    </source>
</reference>
<protein>
    <submittedName>
        <fullName evidence="1">Uncharacterized protein</fullName>
    </submittedName>
</protein>
<dbReference type="EMBL" id="CP042914">
    <property type="protein sequence ID" value="QEG39528.1"/>
    <property type="molecule type" value="Genomic_DNA"/>
</dbReference>
<accession>A0A5B9QKD7</accession>
<evidence type="ECO:0000313" key="1">
    <source>
        <dbReference type="EMBL" id="QEG39528.1"/>
    </source>
</evidence>
<keyword evidence="2" id="KW-1185">Reference proteome</keyword>
<name>A0A5B9QKD7_9BACT</name>
<dbReference type="AlphaFoldDB" id="A0A5B9QKD7"/>